<comment type="subcellular location">
    <subcellularLocation>
        <location evidence="1">Cell outer membrane</location>
        <topology evidence="1">Multi-pass membrane protein</topology>
    </subcellularLocation>
</comment>
<dbReference type="PROSITE" id="PS52016">
    <property type="entry name" value="TONB_DEPENDENT_REC_3"/>
    <property type="match status" value="1"/>
</dbReference>
<dbReference type="GO" id="GO:0009279">
    <property type="term" value="C:cell outer membrane"/>
    <property type="evidence" value="ECO:0007669"/>
    <property type="project" value="UniProtKB-SubCell"/>
</dbReference>
<keyword evidence="1" id="KW-0812">Transmembrane</keyword>
<dbReference type="AlphaFoldDB" id="A0A842IQF8"/>
<sequence>MKKFVFALTLVALVSSFNSFAQKKNNTDLLIKVKEELEPLIMVDGKKFDFPMDLIDQSKIESVNVLKGDEAKALYNVSNGVILITTKANSKMSFSIKGEKSKSQKNPLIIIDGKISNRTVLDKLEAKQIEKMDVLKGEMAIEKHNAPNGVIVITTKKE</sequence>
<feature type="chain" id="PRO_5033063730" evidence="2">
    <location>
        <begin position="22"/>
        <end position="158"/>
    </location>
</feature>
<dbReference type="InterPro" id="IPR039426">
    <property type="entry name" value="TonB-dep_rcpt-like"/>
</dbReference>
<keyword evidence="4" id="KW-0675">Receptor</keyword>
<dbReference type="InterPro" id="IPR037066">
    <property type="entry name" value="Plug_dom_sf"/>
</dbReference>
<protein>
    <submittedName>
        <fullName evidence="4">TonB-dependent receptor plug domain-containing protein</fullName>
    </submittedName>
</protein>
<keyword evidence="1" id="KW-1134">Transmembrane beta strand</keyword>
<accession>A0A842IQF8</accession>
<evidence type="ECO:0000256" key="1">
    <source>
        <dbReference type="PROSITE-ProRule" id="PRU01360"/>
    </source>
</evidence>
<dbReference type="InterPro" id="IPR012910">
    <property type="entry name" value="Plug_dom"/>
</dbReference>
<dbReference type="RefSeq" id="WP_185787669.1">
    <property type="nucleotide sequence ID" value="NZ_JACLCP010000001.1"/>
</dbReference>
<comment type="caution">
    <text evidence="4">The sequence shown here is derived from an EMBL/GenBank/DDBJ whole genome shotgun (WGS) entry which is preliminary data.</text>
</comment>
<name>A0A842IQF8_9FLAO</name>
<feature type="signal peptide" evidence="2">
    <location>
        <begin position="1"/>
        <end position="21"/>
    </location>
</feature>
<keyword evidence="5" id="KW-1185">Reference proteome</keyword>
<evidence type="ECO:0000313" key="5">
    <source>
        <dbReference type="Proteomes" id="UP000533900"/>
    </source>
</evidence>
<dbReference type="SUPFAM" id="SSF56935">
    <property type="entry name" value="Porins"/>
    <property type="match status" value="2"/>
</dbReference>
<dbReference type="EMBL" id="JACLCP010000001">
    <property type="protein sequence ID" value="MBC2843964.1"/>
    <property type="molecule type" value="Genomic_DNA"/>
</dbReference>
<evidence type="ECO:0000256" key="2">
    <source>
        <dbReference type="SAM" id="SignalP"/>
    </source>
</evidence>
<evidence type="ECO:0000259" key="3">
    <source>
        <dbReference type="Pfam" id="PF07715"/>
    </source>
</evidence>
<dbReference type="Pfam" id="PF07715">
    <property type="entry name" value="Plug"/>
    <property type="match status" value="1"/>
</dbReference>
<reference evidence="4" key="1">
    <citation type="submission" date="2020-08" db="EMBL/GenBank/DDBJ databases">
        <title>Winogradskyella ouciana sp. nov., isolated from the hadal seawater of the Mariana Trench.</title>
        <authorList>
            <person name="He X."/>
        </authorList>
    </citation>
    <scope>NUCLEOTIDE SEQUENCE [LARGE SCALE GENOMIC DNA]</scope>
    <source>
        <strain evidence="4">KCTC 52348</strain>
    </source>
</reference>
<dbReference type="Gene3D" id="2.170.130.10">
    <property type="entry name" value="TonB-dependent receptor, plug domain"/>
    <property type="match status" value="2"/>
</dbReference>
<comment type="similarity">
    <text evidence="1">Belongs to the TonB-dependent receptor family.</text>
</comment>
<keyword evidence="1" id="KW-0813">Transport</keyword>
<dbReference type="Proteomes" id="UP000533900">
    <property type="component" value="Unassembled WGS sequence"/>
</dbReference>
<keyword evidence="2" id="KW-0732">Signal</keyword>
<gene>
    <name evidence="4" type="ORF">H7F21_02585</name>
</gene>
<keyword evidence="1" id="KW-0472">Membrane</keyword>
<proteinExistence type="inferred from homology"/>
<organism evidence="4 5">
    <name type="scientific">Winogradskyella flava</name>
    <dbReference type="NCBI Taxonomy" id="1884876"/>
    <lineage>
        <taxon>Bacteria</taxon>
        <taxon>Pseudomonadati</taxon>
        <taxon>Bacteroidota</taxon>
        <taxon>Flavobacteriia</taxon>
        <taxon>Flavobacteriales</taxon>
        <taxon>Flavobacteriaceae</taxon>
        <taxon>Winogradskyella</taxon>
    </lineage>
</organism>
<evidence type="ECO:0000313" key="4">
    <source>
        <dbReference type="EMBL" id="MBC2843964.1"/>
    </source>
</evidence>
<keyword evidence="1" id="KW-0998">Cell outer membrane</keyword>
<feature type="domain" description="TonB-dependent receptor plug" evidence="3">
    <location>
        <begin position="73"/>
        <end position="150"/>
    </location>
</feature>